<protein>
    <submittedName>
        <fullName evidence="1">Uncharacterized protein</fullName>
    </submittedName>
</protein>
<dbReference type="EMBL" id="BARU01009519">
    <property type="protein sequence ID" value="GAH38109.1"/>
    <property type="molecule type" value="Genomic_DNA"/>
</dbReference>
<comment type="caution">
    <text evidence="1">The sequence shown here is derived from an EMBL/GenBank/DDBJ whole genome shotgun (WGS) entry which is preliminary data.</text>
</comment>
<sequence>MEWITWVLSTTSIVILWLMGNKSPWGPRLGLANQILWVYYVTATDQWGLLPGVLIYTVIHIRNIIKWQAEIYTVTVATKEI</sequence>
<organism evidence="1">
    <name type="scientific">marine sediment metagenome</name>
    <dbReference type="NCBI Taxonomy" id="412755"/>
    <lineage>
        <taxon>unclassified sequences</taxon>
        <taxon>metagenomes</taxon>
        <taxon>ecological metagenomes</taxon>
    </lineage>
</organism>
<name>X1G962_9ZZZZ</name>
<dbReference type="AlphaFoldDB" id="X1G962"/>
<proteinExistence type="predicted"/>
<accession>X1G962</accession>
<gene>
    <name evidence="1" type="ORF">S03H2_18357</name>
</gene>
<reference evidence="1" key="1">
    <citation type="journal article" date="2014" name="Front. Microbiol.">
        <title>High frequency of phylogenetically diverse reductive dehalogenase-homologous genes in deep subseafloor sedimentary metagenomes.</title>
        <authorList>
            <person name="Kawai M."/>
            <person name="Futagami T."/>
            <person name="Toyoda A."/>
            <person name="Takaki Y."/>
            <person name="Nishi S."/>
            <person name="Hori S."/>
            <person name="Arai W."/>
            <person name="Tsubouchi T."/>
            <person name="Morono Y."/>
            <person name="Uchiyama I."/>
            <person name="Ito T."/>
            <person name="Fujiyama A."/>
            <person name="Inagaki F."/>
            <person name="Takami H."/>
        </authorList>
    </citation>
    <scope>NUCLEOTIDE SEQUENCE</scope>
    <source>
        <strain evidence="1">Expedition CK06-06</strain>
    </source>
</reference>
<evidence type="ECO:0000313" key="1">
    <source>
        <dbReference type="EMBL" id="GAH38109.1"/>
    </source>
</evidence>